<evidence type="ECO:0000313" key="1">
    <source>
        <dbReference type="EMBL" id="KAG6791170.1"/>
    </source>
</evidence>
<dbReference type="Proteomes" id="UP000886885">
    <property type="component" value="Chromosome 1A"/>
</dbReference>
<dbReference type="PANTHER" id="PTHR13068">
    <property type="entry name" value="CGI-12 PROTEIN-RELATED"/>
    <property type="match status" value="1"/>
</dbReference>
<evidence type="ECO:0008006" key="3">
    <source>
        <dbReference type="Google" id="ProtNLM"/>
    </source>
</evidence>
<dbReference type="GO" id="GO:0003676">
    <property type="term" value="F:nucleic acid binding"/>
    <property type="evidence" value="ECO:0007669"/>
    <property type="project" value="InterPro"/>
</dbReference>
<dbReference type="EMBL" id="JAAWWB010000001">
    <property type="protein sequence ID" value="KAG6791170.1"/>
    <property type="molecule type" value="Genomic_DNA"/>
</dbReference>
<evidence type="ECO:0000313" key="2">
    <source>
        <dbReference type="Proteomes" id="UP000886885"/>
    </source>
</evidence>
<keyword evidence="2" id="KW-1185">Reference proteome</keyword>
<organism evidence="1 2">
    <name type="scientific">Populus tomentosa</name>
    <name type="common">Chinese white poplar</name>
    <dbReference type="NCBI Taxonomy" id="118781"/>
    <lineage>
        <taxon>Eukaryota</taxon>
        <taxon>Viridiplantae</taxon>
        <taxon>Streptophyta</taxon>
        <taxon>Embryophyta</taxon>
        <taxon>Tracheophyta</taxon>
        <taxon>Spermatophyta</taxon>
        <taxon>Magnoliopsida</taxon>
        <taxon>eudicotyledons</taxon>
        <taxon>Gunneridae</taxon>
        <taxon>Pentapetalae</taxon>
        <taxon>rosids</taxon>
        <taxon>fabids</taxon>
        <taxon>Malpighiales</taxon>
        <taxon>Salicaceae</taxon>
        <taxon>Saliceae</taxon>
        <taxon>Populus</taxon>
    </lineage>
</organism>
<protein>
    <recommendedName>
        <fullName evidence="3">Mitochondrial transcription termination factor family protein</fullName>
    </recommendedName>
</protein>
<comment type="caution">
    <text evidence="1">The sequence shown here is derived from an EMBL/GenBank/DDBJ whole genome shotgun (WGS) entry which is preliminary data.</text>
</comment>
<accession>A0A8X8AZ53</accession>
<dbReference type="OrthoDB" id="637682at2759"/>
<dbReference type="Pfam" id="PF02536">
    <property type="entry name" value="mTERF"/>
    <property type="match status" value="2"/>
</dbReference>
<gene>
    <name evidence="1" type="ORF">POTOM_000282</name>
</gene>
<proteinExistence type="predicted"/>
<dbReference type="SMART" id="SM00733">
    <property type="entry name" value="Mterf"/>
    <property type="match status" value="8"/>
</dbReference>
<name>A0A8X8AZ53_POPTO</name>
<reference evidence="1" key="1">
    <citation type="journal article" date="2020" name="bioRxiv">
        <title>Hybrid origin of Populus tomentosa Carr. identified through genome sequencing and phylogenomic analysis.</title>
        <authorList>
            <person name="An X."/>
            <person name="Gao K."/>
            <person name="Chen Z."/>
            <person name="Li J."/>
            <person name="Yang X."/>
            <person name="Yang X."/>
            <person name="Zhou J."/>
            <person name="Guo T."/>
            <person name="Zhao T."/>
            <person name="Huang S."/>
            <person name="Miao D."/>
            <person name="Khan W.U."/>
            <person name="Rao P."/>
            <person name="Ye M."/>
            <person name="Lei B."/>
            <person name="Liao W."/>
            <person name="Wang J."/>
            <person name="Ji L."/>
            <person name="Li Y."/>
            <person name="Guo B."/>
            <person name="Mustafa N.S."/>
            <person name="Li S."/>
            <person name="Yun Q."/>
            <person name="Keller S.R."/>
            <person name="Mao J."/>
            <person name="Zhang R."/>
            <person name="Strauss S.H."/>
        </authorList>
    </citation>
    <scope>NUCLEOTIDE SEQUENCE</scope>
    <source>
        <strain evidence="1">GM15</strain>
        <tissue evidence="1">Leaf</tissue>
    </source>
</reference>
<dbReference type="PANTHER" id="PTHR13068:SF31">
    <property type="entry name" value="TRANSCRIPTION TERMINATION FACTOR MTERF2, CHLOROPLASTIC-LIKE"/>
    <property type="match status" value="1"/>
</dbReference>
<dbReference type="AlphaFoldDB" id="A0A8X8AZ53"/>
<dbReference type="FunFam" id="1.25.70.10:FF:000001">
    <property type="entry name" value="Mitochondrial transcription termination factor-like"/>
    <property type="match status" value="1"/>
</dbReference>
<dbReference type="InterPro" id="IPR003690">
    <property type="entry name" value="MTERF"/>
</dbReference>
<sequence length="387" mass="44281">MAAARNFISLVQRRCIQTSAASLCSNSSTLSTNSSSSLSSSSSSFTVQFLVNSCGLPLKSALSVSKKFQIHEKELQKSLSVLEFLKAHDFNETQIGRLIEKWPRVLLCRVESTLKLKFDFLTQNGFVGQILPQLIVLVPAILNRKVDSCIKPCFEFLKSFLDNNEKLLAAIKRYPWYFTFNFNYALKPNTVFLIKEGVPHDRVAKLILMYPRALQMKPDRMVRVVNSVKNLGLEPKAPVFVHALRVMIGMSESTWKRKIEYMKSLGWTEDEALLTFKRNPDILACSEDKIGRAMDFFVNTVRLGSQTVVANPVLLQYSIDKRVRPRYNVLKVLESKNLIEVNQRVFWLLTTRSEMKFRENYVAKYADKVPGLLEIYRGTVEVKKIDT</sequence>